<dbReference type="Proteomes" id="UP000499080">
    <property type="component" value="Unassembled WGS sequence"/>
</dbReference>
<organism evidence="2 3">
    <name type="scientific">Araneus ventricosus</name>
    <name type="common">Orbweaver spider</name>
    <name type="synonym">Epeira ventricosa</name>
    <dbReference type="NCBI Taxonomy" id="182803"/>
    <lineage>
        <taxon>Eukaryota</taxon>
        <taxon>Metazoa</taxon>
        <taxon>Ecdysozoa</taxon>
        <taxon>Arthropoda</taxon>
        <taxon>Chelicerata</taxon>
        <taxon>Arachnida</taxon>
        <taxon>Araneae</taxon>
        <taxon>Araneomorphae</taxon>
        <taxon>Entelegynae</taxon>
        <taxon>Araneoidea</taxon>
        <taxon>Araneidae</taxon>
        <taxon>Araneus</taxon>
    </lineage>
</organism>
<feature type="compositionally biased region" description="Polar residues" evidence="1">
    <location>
        <begin position="94"/>
        <end position="111"/>
    </location>
</feature>
<dbReference type="AlphaFoldDB" id="A0A4Y2QNA1"/>
<sequence length="146" mass="15873">MTLQFSRRGGRFARQGTQPAVRRDECNEIRLKFLTDYYLSTTVEIPSIKIFPDGIKKFSSMGVTASPTGALDPRSPSGATPANDLDLKRDVEGSGNSRAPSFTVESPQENRLTAADSHHARKCGIREVGKKCPVKVTFSPGKCSAI</sequence>
<feature type="region of interest" description="Disordered" evidence="1">
    <location>
        <begin position="62"/>
        <end position="119"/>
    </location>
</feature>
<feature type="region of interest" description="Disordered" evidence="1">
    <location>
        <begin position="1"/>
        <end position="20"/>
    </location>
</feature>
<evidence type="ECO:0000256" key="1">
    <source>
        <dbReference type="SAM" id="MobiDB-lite"/>
    </source>
</evidence>
<accession>A0A4Y2QNA1</accession>
<name>A0A4Y2QNA1_ARAVE</name>
<proteinExistence type="predicted"/>
<reference evidence="2 3" key="1">
    <citation type="journal article" date="2019" name="Sci. Rep.">
        <title>Orb-weaving spider Araneus ventricosus genome elucidates the spidroin gene catalogue.</title>
        <authorList>
            <person name="Kono N."/>
            <person name="Nakamura H."/>
            <person name="Ohtoshi R."/>
            <person name="Moran D.A.P."/>
            <person name="Shinohara A."/>
            <person name="Yoshida Y."/>
            <person name="Fujiwara M."/>
            <person name="Mori M."/>
            <person name="Tomita M."/>
            <person name="Arakawa K."/>
        </authorList>
    </citation>
    <scope>NUCLEOTIDE SEQUENCE [LARGE SCALE GENOMIC DNA]</scope>
</reference>
<evidence type="ECO:0000313" key="2">
    <source>
        <dbReference type="EMBL" id="GBN64750.1"/>
    </source>
</evidence>
<evidence type="ECO:0000313" key="3">
    <source>
        <dbReference type="Proteomes" id="UP000499080"/>
    </source>
</evidence>
<keyword evidence="3" id="KW-1185">Reference proteome</keyword>
<protein>
    <submittedName>
        <fullName evidence="2">Uncharacterized protein</fullName>
    </submittedName>
</protein>
<dbReference type="EMBL" id="BGPR01014334">
    <property type="protein sequence ID" value="GBN64750.1"/>
    <property type="molecule type" value="Genomic_DNA"/>
</dbReference>
<gene>
    <name evidence="2" type="ORF">AVEN_57264_1</name>
</gene>
<comment type="caution">
    <text evidence="2">The sequence shown here is derived from an EMBL/GenBank/DDBJ whole genome shotgun (WGS) entry which is preliminary data.</text>
</comment>